<feature type="coiled-coil region" evidence="2">
    <location>
        <begin position="21"/>
        <end position="48"/>
    </location>
</feature>
<dbReference type="CDD" id="cd12797">
    <property type="entry name" value="M23_peptidase"/>
    <property type="match status" value="1"/>
</dbReference>
<evidence type="ECO:0000256" key="1">
    <source>
        <dbReference type="ARBA" id="ARBA00022729"/>
    </source>
</evidence>
<dbReference type="SUPFAM" id="SSF51261">
    <property type="entry name" value="Duplicated hybrid motif"/>
    <property type="match status" value="1"/>
</dbReference>
<feature type="domain" description="M23ase beta-sheet core" evidence="3">
    <location>
        <begin position="294"/>
        <end position="389"/>
    </location>
</feature>
<evidence type="ECO:0000259" key="3">
    <source>
        <dbReference type="Pfam" id="PF01551"/>
    </source>
</evidence>
<feature type="coiled-coil region" evidence="2">
    <location>
        <begin position="154"/>
        <end position="258"/>
    </location>
</feature>
<keyword evidence="2" id="KW-0175">Coiled coil</keyword>
<dbReference type="GO" id="GO:0004222">
    <property type="term" value="F:metalloendopeptidase activity"/>
    <property type="evidence" value="ECO:0007669"/>
    <property type="project" value="TreeGrafter"/>
</dbReference>
<evidence type="ECO:0000313" key="4">
    <source>
        <dbReference type="EMBL" id="VAW03062.1"/>
    </source>
</evidence>
<evidence type="ECO:0000256" key="2">
    <source>
        <dbReference type="SAM" id="Coils"/>
    </source>
</evidence>
<dbReference type="PANTHER" id="PTHR21666:SF289">
    <property type="entry name" value="L-ALA--D-GLU ENDOPEPTIDASE"/>
    <property type="match status" value="1"/>
</dbReference>
<dbReference type="Pfam" id="PF01551">
    <property type="entry name" value="Peptidase_M23"/>
    <property type="match status" value="1"/>
</dbReference>
<accession>A0A3B0SLA8</accession>
<reference evidence="4" key="1">
    <citation type="submission" date="2018-06" db="EMBL/GenBank/DDBJ databases">
        <authorList>
            <person name="Zhirakovskaya E."/>
        </authorList>
    </citation>
    <scope>NUCLEOTIDE SEQUENCE</scope>
</reference>
<dbReference type="InterPro" id="IPR050570">
    <property type="entry name" value="Cell_wall_metabolism_enzyme"/>
</dbReference>
<sequence>MKRLSLVLSILLVLAIPVSAGADLEGDLDEVQKRLSDMAAEIKASEGDRTAIGDQILATEGVLDEINATLSEAETELLGATLDLERGLDTLDSLRQRLDVSYARLEAVSSEINLNRDTAVDLARREYVNGATDTRVFLLDASDVTEVLVRGEYLDRASARNDQLFVRLETLEQQEDRQQELIDDEEAKQAELVTKLASTEARLAAVRDRVTERQEAQAAELDRQASLLAEIEDQIAHFENARDSLVEDRERIEALIRENNNPSGTTPGVLLRPVPGRITSPFGPRIHPILGTSRMHTGLDMAGARGTNIRAAASGKVVLAGWNGGYGYSVLIVHPGGMTTLYAHQKAVNVSVGQQVAAGDIIGFVGSSGLSTGPHLHFEVRVNGTPVNPVPYF</sequence>
<keyword evidence="1" id="KW-0732">Signal</keyword>
<dbReference type="InterPro" id="IPR016047">
    <property type="entry name" value="M23ase_b-sheet_dom"/>
</dbReference>
<dbReference type="EMBL" id="UOEK01000249">
    <property type="protein sequence ID" value="VAW03062.1"/>
    <property type="molecule type" value="Genomic_DNA"/>
</dbReference>
<dbReference type="AlphaFoldDB" id="A0A3B0SLA8"/>
<dbReference type="Gene3D" id="2.70.70.10">
    <property type="entry name" value="Glucose Permease (Domain IIA)"/>
    <property type="match status" value="1"/>
</dbReference>
<organism evidence="4">
    <name type="scientific">hydrothermal vent metagenome</name>
    <dbReference type="NCBI Taxonomy" id="652676"/>
    <lineage>
        <taxon>unclassified sequences</taxon>
        <taxon>metagenomes</taxon>
        <taxon>ecological metagenomes</taxon>
    </lineage>
</organism>
<proteinExistence type="predicted"/>
<name>A0A3B0SLA8_9ZZZZ</name>
<dbReference type="InterPro" id="IPR011055">
    <property type="entry name" value="Dup_hybrid_motif"/>
</dbReference>
<gene>
    <name evidence="4" type="ORF">MNBD_ACTINO02-2476</name>
</gene>
<protein>
    <submittedName>
        <fullName evidence="4">Membrane proteins related to metalloendopeptidases</fullName>
    </submittedName>
</protein>
<dbReference type="Gene3D" id="6.10.250.3150">
    <property type="match status" value="1"/>
</dbReference>
<dbReference type="PANTHER" id="PTHR21666">
    <property type="entry name" value="PEPTIDASE-RELATED"/>
    <property type="match status" value="1"/>
</dbReference>
<dbReference type="FunFam" id="2.70.70.10:FF:000006">
    <property type="entry name" value="M23 family peptidase"/>
    <property type="match status" value="1"/>
</dbReference>